<dbReference type="Proteomes" id="UP000026961">
    <property type="component" value="Chromosome 3"/>
</dbReference>
<name>A0A0D9Z706_9ORYZ</name>
<evidence type="ECO:0000313" key="1">
    <source>
        <dbReference type="EnsemblPlants" id="OGLUM03G16960.1"/>
    </source>
</evidence>
<protein>
    <submittedName>
        <fullName evidence="1">Uncharacterized protein</fullName>
    </submittedName>
</protein>
<evidence type="ECO:0000313" key="2">
    <source>
        <dbReference type="Proteomes" id="UP000026961"/>
    </source>
</evidence>
<keyword evidence="2" id="KW-1185">Reference proteome</keyword>
<dbReference type="EnsemblPlants" id="OGLUM03G16960.1">
    <property type="protein sequence ID" value="OGLUM03G16960.1"/>
    <property type="gene ID" value="OGLUM03G16960"/>
</dbReference>
<proteinExistence type="predicted"/>
<dbReference type="AlphaFoldDB" id="A0A0D9Z706"/>
<accession>A0A0D9Z706</accession>
<reference evidence="1" key="2">
    <citation type="submission" date="2018-05" db="EMBL/GenBank/DDBJ databases">
        <title>OgluRS3 (Oryza glumaepatula Reference Sequence Version 3).</title>
        <authorList>
            <person name="Zhang J."/>
            <person name="Kudrna D."/>
            <person name="Lee S."/>
            <person name="Talag J."/>
            <person name="Welchert J."/>
            <person name="Wing R.A."/>
        </authorList>
    </citation>
    <scope>NUCLEOTIDE SEQUENCE [LARGE SCALE GENOMIC DNA]</scope>
</reference>
<dbReference type="HOGENOM" id="CLU_3336380_0_0_1"/>
<sequence length="38" mass="4668">MERKERRGLLALPRRLLACAGRTSGRRRRKGDMRWWRD</sequence>
<reference evidence="1" key="1">
    <citation type="submission" date="2015-04" db="UniProtKB">
        <authorList>
            <consortium name="EnsemblPlants"/>
        </authorList>
    </citation>
    <scope>IDENTIFICATION</scope>
</reference>
<dbReference type="Gramene" id="OGLUM03G16960.1">
    <property type="protein sequence ID" value="OGLUM03G16960.1"/>
    <property type="gene ID" value="OGLUM03G16960"/>
</dbReference>
<organism evidence="1">
    <name type="scientific">Oryza glumipatula</name>
    <dbReference type="NCBI Taxonomy" id="40148"/>
    <lineage>
        <taxon>Eukaryota</taxon>
        <taxon>Viridiplantae</taxon>
        <taxon>Streptophyta</taxon>
        <taxon>Embryophyta</taxon>
        <taxon>Tracheophyta</taxon>
        <taxon>Spermatophyta</taxon>
        <taxon>Magnoliopsida</taxon>
        <taxon>Liliopsida</taxon>
        <taxon>Poales</taxon>
        <taxon>Poaceae</taxon>
        <taxon>BOP clade</taxon>
        <taxon>Oryzoideae</taxon>
        <taxon>Oryzeae</taxon>
        <taxon>Oryzinae</taxon>
        <taxon>Oryza</taxon>
    </lineage>
</organism>